<dbReference type="Proteomes" id="UP001595445">
    <property type="component" value="Unassembled WGS sequence"/>
</dbReference>
<accession>A0ABV7DWN1</accession>
<evidence type="ECO:0000313" key="2">
    <source>
        <dbReference type="Proteomes" id="UP001595445"/>
    </source>
</evidence>
<reference evidence="2" key="1">
    <citation type="journal article" date="2019" name="Int. J. Syst. Evol. Microbiol.">
        <title>The Global Catalogue of Microorganisms (GCM) 10K type strain sequencing project: providing services to taxonomists for standard genome sequencing and annotation.</title>
        <authorList>
            <consortium name="The Broad Institute Genomics Platform"/>
            <consortium name="The Broad Institute Genome Sequencing Center for Infectious Disease"/>
            <person name="Wu L."/>
            <person name="Ma J."/>
        </authorList>
    </citation>
    <scope>NUCLEOTIDE SEQUENCE [LARGE SCALE GENOMIC DNA]</scope>
    <source>
        <strain evidence="2">KCTC 62102</strain>
    </source>
</reference>
<proteinExistence type="predicted"/>
<protein>
    <recommendedName>
        <fullName evidence="3">PIN domain-containing protein</fullName>
    </recommendedName>
</protein>
<dbReference type="EMBL" id="JBHRSM010000021">
    <property type="protein sequence ID" value="MFC3086745.1"/>
    <property type="molecule type" value="Genomic_DNA"/>
</dbReference>
<keyword evidence="2" id="KW-1185">Reference proteome</keyword>
<gene>
    <name evidence="1" type="ORF">ACFOD6_11885</name>
</gene>
<name>A0ABV7DWN1_9RHOB</name>
<evidence type="ECO:0008006" key="3">
    <source>
        <dbReference type="Google" id="ProtNLM"/>
    </source>
</evidence>
<sequence>MRLGSVSVWFPVLHLRAEVAYRLLPELTPLHRALEAAVKEFATSSNPLAAVPITELFRQLFGISGSQEILPDVLSDLIDRGRVHRVGEGDVDPLLLRIIDLAPGRSTTNLGHRSNMSETEKQAAQTRKIERFFDPVLEEIVGGNDLAPEVEDDQRFCVPAEPFLRHPPTHWVERELRTELHDDVQLYTAASELVGHRWRRSTAELVLRDGELSVDCGDPRESEYLRGLSQIVRRSWLLPNSLDGSLRKPVAEGVEYSIDCQLPESLGGLFLTRGLPESVRAGLALAQSVVLVELDPAAHIKEPTTISMSSEKQAMQVAYPRNDNPGISGVFWASEGREFSRLPVIWEGVHAEIGVYRAVPGFLSEGSAWRDVIAALETECRFSDTPEIVVLPAYWLDPADFWRRLYEQSGSQTAERKWMVEIVQALKKLPYPVLESLLETLSRDLRLEKFRKTHPELADLDPSAKELASSKQKTTHELVSVPQSCDRVIAFDTSSFIEFDDLVDHLLPTDFLVFPQTVAGEVERKKGQRDDFRMISRRNLRSVRQLPGDRWAAPFHDFSFLAPGDTPNEDGQIIATLIPYRQAGNKVILVAQDGDFVARCKPYGIETMTAEIFMSSSKNTKKRR</sequence>
<comment type="caution">
    <text evidence="1">The sequence shown here is derived from an EMBL/GenBank/DDBJ whole genome shotgun (WGS) entry which is preliminary data.</text>
</comment>
<evidence type="ECO:0000313" key="1">
    <source>
        <dbReference type="EMBL" id="MFC3086745.1"/>
    </source>
</evidence>
<dbReference type="RefSeq" id="WP_197647187.1">
    <property type="nucleotide sequence ID" value="NZ_JAEACP010000024.1"/>
</dbReference>
<organism evidence="1 2">
    <name type="scientific">Tabrizicola soli</name>
    <dbReference type="NCBI Taxonomy" id="2185115"/>
    <lineage>
        <taxon>Bacteria</taxon>
        <taxon>Pseudomonadati</taxon>
        <taxon>Pseudomonadota</taxon>
        <taxon>Alphaproteobacteria</taxon>
        <taxon>Rhodobacterales</taxon>
        <taxon>Paracoccaceae</taxon>
        <taxon>Tabrizicola</taxon>
    </lineage>
</organism>